<accession>A0A8J5RTJ2</accession>
<dbReference type="AlphaFoldDB" id="A0A8J5RTJ2"/>
<evidence type="ECO:0000313" key="3">
    <source>
        <dbReference type="Proteomes" id="UP000729402"/>
    </source>
</evidence>
<dbReference type="EMBL" id="JAAALK010000287">
    <property type="protein sequence ID" value="KAG8057313.1"/>
    <property type="molecule type" value="Genomic_DNA"/>
</dbReference>
<comment type="caution">
    <text evidence="2">The sequence shown here is derived from an EMBL/GenBank/DDBJ whole genome shotgun (WGS) entry which is preliminary data.</text>
</comment>
<organism evidence="2 3">
    <name type="scientific">Zizania palustris</name>
    <name type="common">Northern wild rice</name>
    <dbReference type="NCBI Taxonomy" id="103762"/>
    <lineage>
        <taxon>Eukaryota</taxon>
        <taxon>Viridiplantae</taxon>
        <taxon>Streptophyta</taxon>
        <taxon>Embryophyta</taxon>
        <taxon>Tracheophyta</taxon>
        <taxon>Spermatophyta</taxon>
        <taxon>Magnoliopsida</taxon>
        <taxon>Liliopsida</taxon>
        <taxon>Poales</taxon>
        <taxon>Poaceae</taxon>
        <taxon>BOP clade</taxon>
        <taxon>Oryzoideae</taxon>
        <taxon>Oryzeae</taxon>
        <taxon>Zizaniinae</taxon>
        <taxon>Zizania</taxon>
    </lineage>
</organism>
<keyword evidence="3" id="KW-1185">Reference proteome</keyword>
<feature type="region of interest" description="Disordered" evidence="1">
    <location>
        <begin position="114"/>
        <end position="151"/>
    </location>
</feature>
<evidence type="ECO:0000256" key="1">
    <source>
        <dbReference type="SAM" id="MobiDB-lite"/>
    </source>
</evidence>
<sequence>MIQVPFHNEPVVEQEAVAEPFLPDPMLDEVHWDQWPDQQINMPQVPQAQDELSMEVSGVSIGLNSGSTNQSTDSTSIAALVDAVQNAINIAVPTQMPAERAPRPPIRLFYSRRNRKGDDDTLTTKPASISAIGSTSKGGKGKGKEIMPDKPTLQDFLRVDISNGKDYDELTYEQIRHAATLYCGLTGQHVNLAKLIIDDQAQGNDPAGRNEEEESD</sequence>
<gene>
    <name evidence="2" type="ORF">GUJ93_ZPchr0002g24415</name>
</gene>
<evidence type="ECO:0000313" key="2">
    <source>
        <dbReference type="EMBL" id="KAG8057313.1"/>
    </source>
</evidence>
<feature type="compositionally biased region" description="Polar residues" evidence="1">
    <location>
        <begin position="123"/>
        <end position="135"/>
    </location>
</feature>
<proteinExistence type="predicted"/>
<reference evidence="2" key="1">
    <citation type="journal article" date="2021" name="bioRxiv">
        <title>Whole Genome Assembly and Annotation of Northern Wild Rice, Zizania palustris L., Supports a Whole Genome Duplication in the Zizania Genus.</title>
        <authorList>
            <person name="Haas M."/>
            <person name="Kono T."/>
            <person name="Macchietto M."/>
            <person name="Millas R."/>
            <person name="McGilp L."/>
            <person name="Shao M."/>
            <person name="Duquette J."/>
            <person name="Hirsch C.N."/>
            <person name="Kimball J."/>
        </authorList>
    </citation>
    <scope>NUCLEOTIDE SEQUENCE</scope>
    <source>
        <tissue evidence="2">Fresh leaf tissue</tissue>
    </source>
</reference>
<dbReference type="Proteomes" id="UP000729402">
    <property type="component" value="Unassembled WGS sequence"/>
</dbReference>
<protein>
    <submittedName>
        <fullName evidence="2">Uncharacterized protein</fullName>
    </submittedName>
</protein>
<reference evidence="2" key="2">
    <citation type="submission" date="2021-02" db="EMBL/GenBank/DDBJ databases">
        <authorList>
            <person name="Kimball J.A."/>
            <person name="Haas M.W."/>
            <person name="Macchietto M."/>
            <person name="Kono T."/>
            <person name="Duquette J."/>
            <person name="Shao M."/>
        </authorList>
    </citation>
    <scope>NUCLEOTIDE SEQUENCE</scope>
    <source>
        <tissue evidence="2">Fresh leaf tissue</tissue>
    </source>
</reference>
<name>A0A8J5RTJ2_ZIZPA</name>